<proteinExistence type="predicted"/>
<sequence>MSGFFLPKFHSNLRKICQIISQFSIYNAELPLAQNWRIPSQKI</sequence>
<gene>
    <name evidence="1" type="ORF">BHF72_0756</name>
</gene>
<name>A0A1E5UB01_9FLAO</name>
<dbReference type="AlphaFoldDB" id="A0A1E5UB01"/>
<accession>A0A1E5UB01</accession>
<evidence type="ECO:0000313" key="1">
    <source>
        <dbReference type="EMBL" id="OEL10062.1"/>
    </source>
</evidence>
<dbReference type="EMBL" id="MKGI01000079">
    <property type="protein sequence ID" value="OEL10062.1"/>
    <property type="molecule type" value="Genomic_DNA"/>
</dbReference>
<evidence type="ECO:0000313" key="2">
    <source>
        <dbReference type="Proteomes" id="UP000095601"/>
    </source>
</evidence>
<protein>
    <submittedName>
        <fullName evidence="1">Uncharacterized protein</fullName>
    </submittedName>
</protein>
<dbReference type="Proteomes" id="UP000095601">
    <property type="component" value="Unassembled WGS sequence"/>
</dbReference>
<reference evidence="1 2" key="1">
    <citation type="submission" date="2016-09" db="EMBL/GenBank/DDBJ databases">
        <authorList>
            <person name="Capua I."/>
            <person name="De Benedictis P."/>
            <person name="Joannis T."/>
            <person name="Lombin L.H."/>
            <person name="Cattoli G."/>
        </authorList>
    </citation>
    <scope>NUCLEOTIDE SEQUENCE [LARGE SCALE GENOMIC DNA]</scope>
    <source>
        <strain evidence="1 2">NRS-1</strain>
    </source>
</reference>
<comment type="caution">
    <text evidence="1">The sequence shown here is derived from an EMBL/GenBank/DDBJ whole genome shotgun (WGS) entry which is preliminary data.</text>
</comment>
<organism evidence="1 2">
    <name type="scientific">Cloacibacterium normanense</name>
    <dbReference type="NCBI Taxonomy" id="237258"/>
    <lineage>
        <taxon>Bacteria</taxon>
        <taxon>Pseudomonadati</taxon>
        <taxon>Bacteroidota</taxon>
        <taxon>Flavobacteriia</taxon>
        <taxon>Flavobacteriales</taxon>
        <taxon>Weeksellaceae</taxon>
    </lineage>
</organism>
<keyword evidence="2" id="KW-1185">Reference proteome</keyword>